<dbReference type="CDD" id="cd07814">
    <property type="entry name" value="SRPBCC_CalC_Aha1-like"/>
    <property type="match status" value="1"/>
</dbReference>
<proteinExistence type="inferred from homology"/>
<name>A0ABS9QCF5_9HYPH</name>
<comment type="similarity">
    <text evidence="1">Belongs to the AHA1 family.</text>
</comment>
<dbReference type="Proteomes" id="UP001201701">
    <property type="component" value="Unassembled WGS sequence"/>
</dbReference>
<protein>
    <submittedName>
        <fullName evidence="3">SRPBCC domain-containing protein</fullName>
    </submittedName>
</protein>
<organism evidence="3 4">
    <name type="scientific">Mesorhizobium retamae</name>
    <dbReference type="NCBI Taxonomy" id="2912854"/>
    <lineage>
        <taxon>Bacteria</taxon>
        <taxon>Pseudomonadati</taxon>
        <taxon>Pseudomonadota</taxon>
        <taxon>Alphaproteobacteria</taxon>
        <taxon>Hyphomicrobiales</taxon>
        <taxon>Phyllobacteriaceae</taxon>
        <taxon>Mesorhizobium</taxon>
    </lineage>
</organism>
<sequence length="179" mass="20082">MSAARWDRDDMHAAVTESIRIAASAKRIWNALLDREQGRVWRGADFQTDWREGSPILIVARIGRKAYHDSGSVLRASAPFLLAYDFLPKVSGLPDTPESYSRVTFRLIEEETQTLLEVEHTVPPSPVRRGNGFEIGPESGEKHVRFYWRSTLPLLRDLVEGRDTVALKVAKAAAVAGRL</sequence>
<dbReference type="EMBL" id="JAKREW010000005">
    <property type="protein sequence ID" value="MCG7505099.1"/>
    <property type="molecule type" value="Genomic_DNA"/>
</dbReference>
<evidence type="ECO:0000313" key="4">
    <source>
        <dbReference type="Proteomes" id="UP001201701"/>
    </source>
</evidence>
<dbReference type="RefSeq" id="WP_239363681.1">
    <property type="nucleotide sequence ID" value="NZ_JAKREW010000005.1"/>
</dbReference>
<dbReference type="SUPFAM" id="SSF55961">
    <property type="entry name" value="Bet v1-like"/>
    <property type="match status" value="1"/>
</dbReference>
<comment type="caution">
    <text evidence="3">The sequence shown here is derived from an EMBL/GenBank/DDBJ whole genome shotgun (WGS) entry which is preliminary data.</text>
</comment>
<dbReference type="Pfam" id="PF08327">
    <property type="entry name" value="AHSA1"/>
    <property type="match status" value="1"/>
</dbReference>
<dbReference type="Gene3D" id="3.30.530.20">
    <property type="match status" value="1"/>
</dbReference>
<feature type="domain" description="Activator of Hsp90 ATPase homologue 1/2-like C-terminal" evidence="2">
    <location>
        <begin position="23"/>
        <end position="159"/>
    </location>
</feature>
<evidence type="ECO:0000256" key="1">
    <source>
        <dbReference type="ARBA" id="ARBA00006817"/>
    </source>
</evidence>
<evidence type="ECO:0000313" key="3">
    <source>
        <dbReference type="EMBL" id="MCG7505099.1"/>
    </source>
</evidence>
<dbReference type="InterPro" id="IPR023393">
    <property type="entry name" value="START-like_dom_sf"/>
</dbReference>
<reference evidence="3 4" key="1">
    <citation type="submission" date="2022-02" db="EMBL/GenBank/DDBJ databases">
        <title>Draft genome sequence of Mezorhizobium retamae strain IRAMC:0171 isolated from Retama raetam nodules.</title>
        <authorList>
            <person name="Bengaied R."/>
            <person name="Sbissi I."/>
            <person name="Huber K."/>
            <person name="Ghodbane F."/>
            <person name="Nouioui I."/>
            <person name="Tarhouni M."/>
            <person name="Gtari M."/>
        </authorList>
    </citation>
    <scope>NUCLEOTIDE SEQUENCE [LARGE SCALE GENOMIC DNA]</scope>
    <source>
        <strain evidence="3 4">IRAMC:0171</strain>
    </source>
</reference>
<accession>A0ABS9QCF5</accession>
<dbReference type="InterPro" id="IPR013538">
    <property type="entry name" value="ASHA1/2-like_C"/>
</dbReference>
<evidence type="ECO:0000259" key="2">
    <source>
        <dbReference type="Pfam" id="PF08327"/>
    </source>
</evidence>
<keyword evidence="4" id="KW-1185">Reference proteome</keyword>
<gene>
    <name evidence="3" type="ORF">L4923_08695</name>
</gene>